<dbReference type="SFLD" id="SFLDF00275">
    <property type="entry name" value="adenosine_C2_methyltransferase"/>
    <property type="match status" value="1"/>
</dbReference>
<feature type="binding site" evidence="12">
    <location>
        <position position="102"/>
    </location>
    <ligand>
        <name>[4Fe-4S] cluster</name>
        <dbReference type="ChEBI" id="CHEBI:49883"/>
        <note>4Fe-4S-S-AdoMet</note>
    </ligand>
</feature>
<feature type="binding site" evidence="12">
    <location>
        <position position="109"/>
    </location>
    <ligand>
        <name>[4Fe-4S] cluster</name>
        <dbReference type="ChEBI" id="CHEBI:49883"/>
        <note>4Fe-4S-S-AdoMet</note>
    </ligand>
</feature>
<evidence type="ECO:0000256" key="12">
    <source>
        <dbReference type="HAMAP-Rule" id="MF_01849"/>
    </source>
</evidence>
<dbReference type="GO" id="GO:0000049">
    <property type="term" value="F:tRNA binding"/>
    <property type="evidence" value="ECO:0007669"/>
    <property type="project" value="UniProtKB-UniRule"/>
</dbReference>
<feature type="active site" description="S-methylcysteine intermediate" evidence="12">
    <location>
        <position position="326"/>
    </location>
</feature>
<feature type="binding site" evidence="12">
    <location>
        <position position="106"/>
    </location>
    <ligand>
        <name>[4Fe-4S] cluster</name>
        <dbReference type="ChEBI" id="CHEBI:49883"/>
        <note>4Fe-4S-S-AdoMet</note>
    </ligand>
</feature>
<dbReference type="Pfam" id="PF21016">
    <property type="entry name" value="RlmN_N"/>
    <property type="match status" value="1"/>
</dbReference>
<dbReference type="FunFam" id="3.20.20.70:FF:000014">
    <property type="entry name" value="Probable dual-specificity RNA methyltransferase RlmN"/>
    <property type="match status" value="1"/>
</dbReference>
<dbReference type="CDD" id="cd01335">
    <property type="entry name" value="Radical_SAM"/>
    <property type="match status" value="1"/>
</dbReference>
<dbReference type="PANTHER" id="PTHR30544:SF5">
    <property type="entry name" value="RADICAL SAM CORE DOMAIN-CONTAINING PROTEIN"/>
    <property type="match status" value="1"/>
</dbReference>
<evidence type="ECO:0000256" key="1">
    <source>
        <dbReference type="ARBA" id="ARBA00004496"/>
    </source>
</evidence>
<keyword evidence="10 12" id="KW-0408">Iron</keyword>
<comment type="similarity">
    <text evidence="12">Belongs to the radical SAM superfamily. RlmN family.</text>
</comment>
<comment type="function">
    <text evidence="12">Specifically methylates position 2 of adenine 2503 in 23S rRNA and position 2 of adenine 37 in tRNAs.</text>
</comment>
<feature type="binding site" evidence="12">
    <location>
        <begin position="209"/>
        <end position="211"/>
    </location>
    <ligand>
        <name>S-adenosyl-L-methionine</name>
        <dbReference type="ChEBI" id="CHEBI:59789"/>
    </ligand>
</feature>
<dbReference type="InterPro" id="IPR004383">
    <property type="entry name" value="rRNA_lsu_MTrfase_RlmN/Cfr"/>
</dbReference>
<keyword evidence="8 12" id="KW-0819">tRNA processing</keyword>
<comment type="subcellular location">
    <subcellularLocation>
        <location evidence="1 12">Cytoplasm</location>
    </subcellularLocation>
</comment>
<evidence type="ECO:0000256" key="3">
    <source>
        <dbReference type="ARBA" id="ARBA00022490"/>
    </source>
</evidence>
<dbReference type="GO" id="GO:0046872">
    <property type="term" value="F:metal ion binding"/>
    <property type="evidence" value="ECO:0007669"/>
    <property type="project" value="UniProtKB-KW"/>
</dbReference>
<comment type="caution">
    <text evidence="14">The sequence shown here is derived from an EMBL/GenBank/DDBJ whole genome shotgun (WGS) entry which is preliminary data.</text>
</comment>
<dbReference type="GO" id="GO:0002935">
    <property type="term" value="F:tRNA (adenine(37)-C2)-methyltransferase activity"/>
    <property type="evidence" value="ECO:0007669"/>
    <property type="project" value="UniProtKB-UniRule"/>
</dbReference>
<protein>
    <recommendedName>
        <fullName evidence="12">Probable dual-specificity RNA methyltransferase RlmN</fullName>
        <ecNumber evidence="12">2.1.1.192</ecNumber>
    </recommendedName>
    <alternativeName>
        <fullName evidence="12">23S rRNA (adenine(2503)-C(2))-methyltransferase</fullName>
    </alternativeName>
    <alternativeName>
        <fullName evidence="12">23S rRNA m2A2503 methyltransferase</fullName>
    </alternativeName>
    <alternativeName>
        <fullName evidence="12">Ribosomal RNA large subunit methyltransferase N</fullName>
    </alternativeName>
    <alternativeName>
        <fullName evidence="12">tRNA (adenine(37)-C(2))-methyltransferase</fullName>
    </alternativeName>
    <alternativeName>
        <fullName evidence="12">tRNA m2A37 methyltransferase</fullName>
    </alternativeName>
</protein>
<dbReference type="PIRSF" id="PIRSF006004">
    <property type="entry name" value="CHP00048"/>
    <property type="match status" value="1"/>
</dbReference>
<dbReference type="PROSITE" id="PS51918">
    <property type="entry name" value="RADICAL_SAM"/>
    <property type="match status" value="1"/>
</dbReference>
<feature type="domain" description="Radical SAM core" evidence="13">
    <location>
        <begin position="88"/>
        <end position="321"/>
    </location>
</feature>
<dbReference type="SUPFAM" id="SSF102114">
    <property type="entry name" value="Radical SAM enzymes"/>
    <property type="match status" value="1"/>
</dbReference>
<dbReference type="GO" id="GO:0030488">
    <property type="term" value="P:tRNA methylation"/>
    <property type="evidence" value="ECO:0007669"/>
    <property type="project" value="UniProtKB-UniRule"/>
</dbReference>
<comment type="caution">
    <text evidence="12">Lacks conserved residue(s) required for the propagation of feature annotation.</text>
</comment>
<proteinExistence type="inferred from homology"/>
<dbReference type="EC" id="2.1.1.192" evidence="12"/>
<dbReference type="GO" id="GO:0005737">
    <property type="term" value="C:cytoplasm"/>
    <property type="evidence" value="ECO:0007669"/>
    <property type="project" value="UniProtKB-SubCell"/>
</dbReference>
<evidence type="ECO:0000256" key="5">
    <source>
        <dbReference type="ARBA" id="ARBA00022603"/>
    </source>
</evidence>
<dbReference type="NCBIfam" id="TIGR00048">
    <property type="entry name" value="rRNA_mod_RlmN"/>
    <property type="match status" value="1"/>
</dbReference>
<comment type="catalytic activity">
    <reaction evidence="12">
        <text>adenosine(2503) in 23S rRNA + 2 reduced [2Fe-2S]-[ferredoxin] + 2 S-adenosyl-L-methionine = 2-methyladenosine(2503) in 23S rRNA + 5'-deoxyadenosine + L-methionine + 2 oxidized [2Fe-2S]-[ferredoxin] + S-adenosyl-L-homocysteine</text>
        <dbReference type="Rhea" id="RHEA:42916"/>
        <dbReference type="Rhea" id="RHEA-COMP:10000"/>
        <dbReference type="Rhea" id="RHEA-COMP:10001"/>
        <dbReference type="Rhea" id="RHEA-COMP:10152"/>
        <dbReference type="Rhea" id="RHEA-COMP:10282"/>
        <dbReference type="ChEBI" id="CHEBI:17319"/>
        <dbReference type="ChEBI" id="CHEBI:33737"/>
        <dbReference type="ChEBI" id="CHEBI:33738"/>
        <dbReference type="ChEBI" id="CHEBI:57844"/>
        <dbReference type="ChEBI" id="CHEBI:57856"/>
        <dbReference type="ChEBI" id="CHEBI:59789"/>
        <dbReference type="ChEBI" id="CHEBI:74411"/>
        <dbReference type="ChEBI" id="CHEBI:74497"/>
        <dbReference type="EC" id="2.1.1.192"/>
    </reaction>
</comment>
<keyword evidence="5 12" id="KW-0489">Methyltransferase</keyword>
<keyword evidence="11 12" id="KW-0411">Iron-sulfur</keyword>
<dbReference type="GO" id="GO:0051539">
    <property type="term" value="F:4 iron, 4 sulfur cluster binding"/>
    <property type="evidence" value="ECO:0007669"/>
    <property type="project" value="UniProtKB-UniRule"/>
</dbReference>
<dbReference type="EMBL" id="PETS01000021">
    <property type="protein sequence ID" value="PIV51972.1"/>
    <property type="molecule type" value="Genomic_DNA"/>
</dbReference>
<dbReference type="Proteomes" id="UP000228896">
    <property type="component" value="Unassembled WGS sequence"/>
</dbReference>
<gene>
    <name evidence="12 14" type="primary">rlmN</name>
    <name evidence="14" type="ORF">COS18_01020</name>
</gene>
<dbReference type="Gene3D" id="3.20.20.70">
    <property type="entry name" value="Aldolase class I"/>
    <property type="match status" value="1"/>
</dbReference>
<dbReference type="AlphaFoldDB" id="A0A2M7DQD3"/>
<evidence type="ECO:0000256" key="7">
    <source>
        <dbReference type="ARBA" id="ARBA00022691"/>
    </source>
</evidence>
<keyword evidence="2 12" id="KW-0004">4Fe-4S</keyword>
<keyword evidence="6 12" id="KW-0808">Transferase</keyword>
<dbReference type="InterPro" id="IPR058240">
    <property type="entry name" value="rSAM_sf"/>
</dbReference>
<evidence type="ECO:0000256" key="10">
    <source>
        <dbReference type="ARBA" id="ARBA00023004"/>
    </source>
</evidence>
<keyword evidence="4 12" id="KW-0698">rRNA processing</keyword>
<comment type="cofactor">
    <cofactor evidence="12">
        <name>[4Fe-4S] cluster</name>
        <dbReference type="ChEBI" id="CHEBI:49883"/>
    </cofactor>
    <text evidence="12">Binds 1 [4Fe-4S] cluster. The cluster is coordinated with 3 cysteines and an exchangeable S-adenosyl-L-methionine.</text>
</comment>
<dbReference type="GO" id="GO:0070040">
    <property type="term" value="F:rRNA (adenine(2503)-C2-)-methyltransferase activity"/>
    <property type="evidence" value="ECO:0007669"/>
    <property type="project" value="UniProtKB-UniRule"/>
</dbReference>
<keyword evidence="3 12" id="KW-0963">Cytoplasm</keyword>
<evidence type="ECO:0000313" key="14">
    <source>
        <dbReference type="EMBL" id="PIV51972.1"/>
    </source>
</evidence>
<keyword evidence="9 12" id="KW-0479">Metal-binding</keyword>
<dbReference type="InterPro" id="IPR013785">
    <property type="entry name" value="Aldolase_TIM"/>
</dbReference>
<evidence type="ECO:0000256" key="4">
    <source>
        <dbReference type="ARBA" id="ARBA00022552"/>
    </source>
</evidence>
<dbReference type="Pfam" id="PF04055">
    <property type="entry name" value="Radical_SAM"/>
    <property type="match status" value="1"/>
</dbReference>
<keyword evidence="12" id="KW-1015">Disulfide bond</keyword>
<dbReference type="Gene3D" id="1.10.150.530">
    <property type="match status" value="1"/>
</dbReference>
<dbReference type="GO" id="GO:0019843">
    <property type="term" value="F:rRNA binding"/>
    <property type="evidence" value="ECO:0007669"/>
    <property type="project" value="UniProtKB-UniRule"/>
</dbReference>
<keyword evidence="7 12" id="KW-0949">S-adenosyl-L-methionine</keyword>
<accession>A0A2M7DQD3</accession>
<dbReference type="GO" id="GO:0070475">
    <property type="term" value="P:rRNA base methylation"/>
    <property type="evidence" value="ECO:0007669"/>
    <property type="project" value="UniProtKB-UniRule"/>
</dbReference>
<dbReference type="SFLD" id="SFLDS00029">
    <property type="entry name" value="Radical_SAM"/>
    <property type="match status" value="1"/>
</dbReference>
<dbReference type="PANTHER" id="PTHR30544">
    <property type="entry name" value="23S RRNA METHYLTRANSFERASE"/>
    <property type="match status" value="1"/>
</dbReference>
<evidence type="ECO:0000256" key="9">
    <source>
        <dbReference type="ARBA" id="ARBA00022723"/>
    </source>
</evidence>
<evidence type="ECO:0000256" key="11">
    <source>
        <dbReference type="ARBA" id="ARBA00023014"/>
    </source>
</evidence>
<feature type="binding site" evidence="12">
    <location>
        <begin position="154"/>
        <end position="155"/>
    </location>
    <ligand>
        <name>S-adenosyl-L-methionine</name>
        <dbReference type="ChEBI" id="CHEBI:59789"/>
    </ligand>
</feature>
<dbReference type="SFLD" id="SFLDG01062">
    <property type="entry name" value="methyltransferase_(Class_A)"/>
    <property type="match status" value="1"/>
</dbReference>
<name>A0A2M7DQD3_9BACT</name>
<dbReference type="InterPro" id="IPR040072">
    <property type="entry name" value="Methyltransferase_A"/>
</dbReference>
<organism evidence="14 15">
    <name type="scientific">Candidatus Falkowbacteria bacterium CG02_land_8_20_14_3_00_36_14</name>
    <dbReference type="NCBI Taxonomy" id="1974560"/>
    <lineage>
        <taxon>Bacteria</taxon>
        <taxon>Candidatus Falkowiibacteriota</taxon>
    </lineage>
</organism>
<evidence type="ECO:0000313" key="15">
    <source>
        <dbReference type="Proteomes" id="UP000228896"/>
    </source>
</evidence>
<evidence type="ECO:0000256" key="8">
    <source>
        <dbReference type="ARBA" id="ARBA00022694"/>
    </source>
</evidence>
<dbReference type="InterPro" id="IPR007197">
    <property type="entry name" value="rSAM"/>
</dbReference>
<feature type="active site" description="Proton acceptor" evidence="12">
    <location>
        <position position="81"/>
    </location>
</feature>
<comment type="miscellaneous">
    <text evidence="12">Reaction proceeds by a ping-pong mechanism involving intermediate methylation of a conserved cysteine residue.</text>
</comment>
<comment type="catalytic activity">
    <reaction evidence="12">
        <text>adenosine(37) in tRNA + 2 reduced [2Fe-2S]-[ferredoxin] + 2 S-adenosyl-L-methionine = 2-methyladenosine(37) in tRNA + 5'-deoxyadenosine + L-methionine + 2 oxidized [2Fe-2S]-[ferredoxin] + S-adenosyl-L-homocysteine</text>
        <dbReference type="Rhea" id="RHEA:43332"/>
        <dbReference type="Rhea" id="RHEA-COMP:10000"/>
        <dbReference type="Rhea" id="RHEA-COMP:10001"/>
        <dbReference type="Rhea" id="RHEA-COMP:10162"/>
        <dbReference type="Rhea" id="RHEA-COMP:10485"/>
        <dbReference type="ChEBI" id="CHEBI:17319"/>
        <dbReference type="ChEBI" id="CHEBI:33737"/>
        <dbReference type="ChEBI" id="CHEBI:33738"/>
        <dbReference type="ChEBI" id="CHEBI:57844"/>
        <dbReference type="ChEBI" id="CHEBI:57856"/>
        <dbReference type="ChEBI" id="CHEBI:59789"/>
        <dbReference type="ChEBI" id="CHEBI:74411"/>
        <dbReference type="ChEBI" id="CHEBI:74497"/>
        <dbReference type="EC" id="2.1.1.192"/>
    </reaction>
</comment>
<evidence type="ECO:0000259" key="13">
    <source>
        <dbReference type="PROSITE" id="PS51918"/>
    </source>
</evidence>
<evidence type="ECO:0000256" key="6">
    <source>
        <dbReference type="ARBA" id="ARBA00022679"/>
    </source>
</evidence>
<feature type="binding site" evidence="12">
    <location>
        <position position="186"/>
    </location>
    <ligand>
        <name>S-adenosyl-L-methionine</name>
        <dbReference type="ChEBI" id="CHEBI:59789"/>
    </ligand>
</feature>
<dbReference type="InterPro" id="IPR027492">
    <property type="entry name" value="RNA_MTrfase_RlmN"/>
</dbReference>
<evidence type="ECO:0000256" key="2">
    <source>
        <dbReference type="ARBA" id="ARBA00022485"/>
    </source>
</evidence>
<sequence>MDLNNLKIILKDEPSYRYRQVEKAIYKDLINDWAEATNLPKNLRQKLNHECPLAINGEIFKSKDNKTIKAVISLADGKKIESVLMRHRGGRNSICVSSQVGCLLGCQFCATGAMGYKRNLNKSEIIEQFLFLARYLNKINPLEKISNVIFMGMGEPFLNYENVLGAIYDINDQNKIGLGARHISISTAGIIDGIKKLAKEKLQINLAISLHAPDDKLRSELMPINKRYPLPKLLAAVDNYIIKTSRRVMFEYLLIDNINDTFTQSKKLAVLMKKPLYLVNLISYNPTGKFEPSSREAIKKFRNILEKEGVAVTQRNSLGQDINAACGQLAQI</sequence>
<dbReference type="InterPro" id="IPR048641">
    <property type="entry name" value="RlmN_N"/>
</dbReference>
<dbReference type="HAMAP" id="MF_01849">
    <property type="entry name" value="RNA_methyltr_RlmN"/>
    <property type="match status" value="1"/>
</dbReference>
<feature type="binding site" evidence="12">
    <location>
        <position position="285"/>
    </location>
    <ligand>
        <name>S-adenosyl-L-methionine</name>
        <dbReference type="ChEBI" id="CHEBI:59789"/>
    </ligand>
</feature>
<reference evidence="15" key="1">
    <citation type="submission" date="2017-09" db="EMBL/GenBank/DDBJ databases">
        <title>Depth-based differentiation of microbial function through sediment-hosted aquifers and enrichment of novel symbionts in the deep terrestrial subsurface.</title>
        <authorList>
            <person name="Probst A.J."/>
            <person name="Ladd B."/>
            <person name="Jarett J.K."/>
            <person name="Geller-Mcgrath D.E."/>
            <person name="Sieber C.M.K."/>
            <person name="Emerson J.B."/>
            <person name="Anantharaman K."/>
            <person name="Thomas B.C."/>
            <person name="Malmstrom R."/>
            <person name="Stieglmeier M."/>
            <person name="Klingl A."/>
            <person name="Woyke T."/>
            <person name="Ryan C.M."/>
            <person name="Banfield J.F."/>
        </authorList>
    </citation>
    <scope>NUCLEOTIDE SEQUENCE [LARGE SCALE GENOMIC DNA]</scope>
</reference>